<dbReference type="Proteomes" id="UP000237000">
    <property type="component" value="Unassembled WGS sequence"/>
</dbReference>
<dbReference type="EMBL" id="JXTC01000056">
    <property type="protein sequence ID" value="PON93734.1"/>
    <property type="molecule type" value="Genomic_DNA"/>
</dbReference>
<dbReference type="InParanoid" id="A0A2P5F7G1"/>
<organism evidence="1 2">
    <name type="scientific">Trema orientale</name>
    <name type="common">Charcoal tree</name>
    <name type="synonym">Celtis orientalis</name>
    <dbReference type="NCBI Taxonomy" id="63057"/>
    <lineage>
        <taxon>Eukaryota</taxon>
        <taxon>Viridiplantae</taxon>
        <taxon>Streptophyta</taxon>
        <taxon>Embryophyta</taxon>
        <taxon>Tracheophyta</taxon>
        <taxon>Spermatophyta</taxon>
        <taxon>Magnoliopsida</taxon>
        <taxon>eudicotyledons</taxon>
        <taxon>Gunneridae</taxon>
        <taxon>Pentapetalae</taxon>
        <taxon>rosids</taxon>
        <taxon>fabids</taxon>
        <taxon>Rosales</taxon>
        <taxon>Cannabaceae</taxon>
        <taxon>Trema</taxon>
    </lineage>
</organism>
<reference evidence="2" key="1">
    <citation type="submission" date="2016-06" db="EMBL/GenBank/DDBJ databases">
        <title>Parallel loss of symbiosis genes in relatives of nitrogen-fixing non-legume Parasponia.</title>
        <authorList>
            <person name="Van Velzen R."/>
            <person name="Holmer R."/>
            <person name="Bu F."/>
            <person name="Rutten L."/>
            <person name="Van Zeijl A."/>
            <person name="Liu W."/>
            <person name="Santuari L."/>
            <person name="Cao Q."/>
            <person name="Sharma T."/>
            <person name="Shen D."/>
            <person name="Roswanjaya Y."/>
            <person name="Wardhani T."/>
            <person name="Kalhor M.S."/>
            <person name="Jansen J."/>
            <person name="Van den Hoogen J."/>
            <person name="Gungor B."/>
            <person name="Hartog M."/>
            <person name="Hontelez J."/>
            <person name="Verver J."/>
            <person name="Yang W.-C."/>
            <person name="Schijlen E."/>
            <person name="Repin R."/>
            <person name="Schilthuizen M."/>
            <person name="Schranz E."/>
            <person name="Heidstra R."/>
            <person name="Miyata K."/>
            <person name="Fedorova E."/>
            <person name="Kohlen W."/>
            <person name="Bisseling T."/>
            <person name="Smit S."/>
            <person name="Geurts R."/>
        </authorList>
    </citation>
    <scope>NUCLEOTIDE SEQUENCE [LARGE SCALE GENOMIC DNA]</scope>
    <source>
        <strain evidence="2">cv. RG33-2</strain>
    </source>
</reference>
<accession>A0A2P5F7G1</accession>
<name>A0A2P5F7G1_TREOI</name>
<gene>
    <name evidence="1" type="ORF">TorRG33x02_104370</name>
</gene>
<dbReference type="AlphaFoldDB" id="A0A2P5F7G1"/>
<proteinExistence type="predicted"/>
<comment type="caution">
    <text evidence="1">The sequence shown here is derived from an EMBL/GenBank/DDBJ whole genome shotgun (WGS) entry which is preliminary data.</text>
</comment>
<evidence type="ECO:0000313" key="2">
    <source>
        <dbReference type="Proteomes" id="UP000237000"/>
    </source>
</evidence>
<protein>
    <submittedName>
        <fullName evidence="1">Uncharacterized protein</fullName>
    </submittedName>
</protein>
<evidence type="ECO:0000313" key="1">
    <source>
        <dbReference type="EMBL" id="PON93734.1"/>
    </source>
</evidence>
<keyword evidence="2" id="KW-1185">Reference proteome</keyword>
<sequence length="158" mass="16833">MPCCVVKNSPGAAAPCVWRCGAKVLMLRRRGAVNLALRRQGIDAMAPRRRAPGAAAPFSWRCGATHWHCGAKPLEPLAPSHVCHQGTTLVSCASSHACLLRLSRLGAPLLLILTAGTIFGLNTGDCENPESSVKLLNTVKFINPGCVLSMLVRHQFKG</sequence>